<reference evidence="3" key="1">
    <citation type="submission" date="2013-01" db="EMBL/GenBank/DDBJ databases">
        <title>Draft Genome Sequence of a Mulberry Tree, Morus notabilis C.K. Schneid.</title>
        <authorList>
            <person name="He N."/>
            <person name="Zhao S."/>
        </authorList>
    </citation>
    <scope>NUCLEOTIDE SEQUENCE</scope>
</reference>
<dbReference type="GO" id="GO:0003676">
    <property type="term" value="F:nucleic acid binding"/>
    <property type="evidence" value="ECO:0007669"/>
    <property type="project" value="InterPro"/>
</dbReference>
<dbReference type="EMBL" id="KE346134">
    <property type="protein sequence ID" value="EXC27156.1"/>
    <property type="molecule type" value="Genomic_DNA"/>
</dbReference>
<dbReference type="PANTHER" id="PTHR42648:SF27">
    <property type="entry name" value="RNA-DIRECTED DNA POLYMERASE"/>
    <property type="match status" value="1"/>
</dbReference>
<dbReference type="STRING" id="981085.W9SDP4"/>
<feature type="domain" description="Retroviral polymerase SH3-like" evidence="1">
    <location>
        <begin position="59"/>
        <end position="110"/>
    </location>
</feature>
<dbReference type="PANTHER" id="PTHR42648">
    <property type="entry name" value="TRANSPOSASE, PUTATIVE-RELATED"/>
    <property type="match status" value="1"/>
</dbReference>
<protein>
    <recommendedName>
        <fullName evidence="1">Retroviral polymerase SH3-like domain-containing protein</fullName>
    </recommendedName>
</protein>
<sequence length="246" mass="28178">MMRSLLSYSSLPTLFWGYALRTTAYILNRVPSKSIPKTPLELWCGRKPRLRHVRIWGCPAHVLKGKTGKLEPKSEICMFVGYLDGTKRGFFYSPEDQKVFVSTNATFLEHDYMIDFNPRSKIVLEELLSDEIGPQPTRVVGPLREKTTVPDQIPKAPRRSGRVSILPDRYNGEAQIVTADDGKEDPSTFKDAMDDSDKEEWQVTMKLEMESMYSNSVWQLVDLLEGVKPIGCKWIFKRKREADGKV</sequence>
<dbReference type="Gene3D" id="3.30.420.10">
    <property type="entry name" value="Ribonuclease H-like superfamily/Ribonuclease H"/>
    <property type="match status" value="1"/>
</dbReference>
<evidence type="ECO:0000259" key="1">
    <source>
        <dbReference type="Pfam" id="PF25597"/>
    </source>
</evidence>
<dbReference type="InterPro" id="IPR012337">
    <property type="entry name" value="RNaseH-like_sf"/>
</dbReference>
<dbReference type="InterPro" id="IPR057670">
    <property type="entry name" value="SH3_retrovirus"/>
</dbReference>
<accession>W9SDP4</accession>
<evidence type="ECO:0000313" key="3">
    <source>
        <dbReference type="Proteomes" id="UP000030645"/>
    </source>
</evidence>
<evidence type="ECO:0000313" key="2">
    <source>
        <dbReference type="EMBL" id="EXC27156.1"/>
    </source>
</evidence>
<dbReference type="Proteomes" id="UP000030645">
    <property type="component" value="Unassembled WGS sequence"/>
</dbReference>
<dbReference type="eggNOG" id="KOG0017">
    <property type="taxonomic scope" value="Eukaryota"/>
</dbReference>
<organism evidence="2 3">
    <name type="scientific">Morus notabilis</name>
    <dbReference type="NCBI Taxonomy" id="981085"/>
    <lineage>
        <taxon>Eukaryota</taxon>
        <taxon>Viridiplantae</taxon>
        <taxon>Streptophyta</taxon>
        <taxon>Embryophyta</taxon>
        <taxon>Tracheophyta</taxon>
        <taxon>Spermatophyta</taxon>
        <taxon>Magnoliopsida</taxon>
        <taxon>eudicotyledons</taxon>
        <taxon>Gunneridae</taxon>
        <taxon>Pentapetalae</taxon>
        <taxon>rosids</taxon>
        <taxon>fabids</taxon>
        <taxon>Rosales</taxon>
        <taxon>Moraceae</taxon>
        <taxon>Moreae</taxon>
        <taxon>Morus</taxon>
    </lineage>
</organism>
<keyword evidence="3" id="KW-1185">Reference proteome</keyword>
<dbReference type="SUPFAM" id="SSF53098">
    <property type="entry name" value="Ribonuclease H-like"/>
    <property type="match status" value="1"/>
</dbReference>
<name>W9SDP4_9ROSA</name>
<dbReference type="Pfam" id="PF25597">
    <property type="entry name" value="SH3_retrovirus"/>
    <property type="match status" value="1"/>
</dbReference>
<dbReference type="InterPro" id="IPR039537">
    <property type="entry name" value="Retrotran_Ty1/copia-like"/>
</dbReference>
<proteinExistence type="predicted"/>
<gene>
    <name evidence="2" type="ORF">L484_000603</name>
</gene>
<dbReference type="InterPro" id="IPR036397">
    <property type="entry name" value="RNaseH_sf"/>
</dbReference>
<dbReference type="AlphaFoldDB" id="W9SDP4"/>